<accession>D5BUN6</accession>
<name>D5BUN6_NITHN</name>
<gene>
    <name evidence="1" type="ordered locus">Nhal_0233</name>
</gene>
<dbReference type="EMBL" id="CP001798">
    <property type="protein sequence ID" value="ADE13436.1"/>
    <property type="molecule type" value="Genomic_DNA"/>
</dbReference>
<evidence type="ECO:0000313" key="1">
    <source>
        <dbReference type="EMBL" id="ADE13436.1"/>
    </source>
</evidence>
<dbReference type="Proteomes" id="UP000001844">
    <property type="component" value="Chromosome"/>
</dbReference>
<protein>
    <submittedName>
        <fullName evidence="1">Uncharacterized protein</fullName>
    </submittedName>
</protein>
<dbReference type="HOGENOM" id="CLU_037309_0_0_6"/>
<sequence>MTDYGSVHPHLVSLENSRFLAVLRRWLGHGPWGLYRSTRFIGFGAPRRTQHQNIFGRVDIAIMAGITVRANPLANFERHGLLNSPAIRDGFTQAAISQHPFDIQILKTNYLVLVNQLRGLLVQKIPAAIRYPGMNSGHTLLLLAAAVGAFTLLAQASLRPLQLTGIAVGVFGRTRLIPIGSDNHILDAHIHADSVPSHRQGENLYLAGHADEITASRVFADRDHFGDAPHTLRPLELERTQLGQLQPLAFGVEVLFYMALIELIAHRLRLVAFLKSGILGPTGEEVFKRRILVPQFLGMATGGGFAQPRAFRLLQYRQLAAEADSVQRLALRFIRLRSRFQRPIPHIAGMAEFNGQLPLLRGRRVKPEFVGPLRYHAAIMPQLSPMAKEYSRAGQLRETRIHGETKVMWPSRSPRSKLRTLAGGSSCVHALLQC</sequence>
<dbReference type="AlphaFoldDB" id="D5BUN6"/>
<evidence type="ECO:0000313" key="2">
    <source>
        <dbReference type="Proteomes" id="UP000001844"/>
    </source>
</evidence>
<proteinExistence type="predicted"/>
<reference evidence="2" key="1">
    <citation type="submission" date="2010-04" db="EMBL/GenBank/DDBJ databases">
        <title>Complete genome sequence of Nitrosococcus halophilus Nc4, a salt-adapted, aerobic obligate ammonia-oxidizing sulfur purple bacterium.</title>
        <authorList>
            <consortium name="US DOE Joint Genome Institute"/>
            <person name="Campbell M.A."/>
            <person name="Malfatti S.A."/>
            <person name="Chain P.S.G."/>
            <person name="Heidelberg J.F."/>
            <person name="Ward B.B."/>
            <person name="Klotz M.G."/>
        </authorList>
    </citation>
    <scope>NUCLEOTIDE SEQUENCE [LARGE SCALE GENOMIC DNA]</scope>
    <source>
        <strain evidence="2">Nc4</strain>
    </source>
</reference>
<dbReference type="KEGG" id="nhl:Nhal_0233"/>
<keyword evidence="2" id="KW-1185">Reference proteome</keyword>
<organism evidence="1 2">
    <name type="scientific">Nitrosococcus halophilus (strain Nc4)</name>
    <dbReference type="NCBI Taxonomy" id="472759"/>
    <lineage>
        <taxon>Bacteria</taxon>
        <taxon>Pseudomonadati</taxon>
        <taxon>Pseudomonadota</taxon>
        <taxon>Gammaproteobacteria</taxon>
        <taxon>Chromatiales</taxon>
        <taxon>Chromatiaceae</taxon>
        <taxon>Nitrosococcus</taxon>
    </lineage>
</organism>